<accession>A0A9W9Z844</accession>
<dbReference type="GO" id="GO:0008381">
    <property type="term" value="F:mechanosensitive monoatomic ion channel activity"/>
    <property type="evidence" value="ECO:0007669"/>
    <property type="project" value="TreeGrafter"/>
</dbReference>
<evidence type="ECO:0000256" key="2">
    <source>
        <dbReference type="ARBA" id="ARBA00006510"/>
    </source>
</evidence>
<evidence type="ECO:0000313" key="10">
    <source>
        <dbReference type="Proteomes" id="UP001163046"/>
    </source>
</evidence>
<feature type="transmembrane region" description="Helical" evidence="7">
    <location>
        <begin position="675"/>
        <end position="696"/>
    </location>
</feature>
<keyword evidence="3 7" id="KW-0812">Transmembrane</keyword>
<comment type="similarity">
    <text evidence="2">Belongs to the TMC family.</text>
</comment>
<feature type="transmembrane region" description="Helical" evidence="7">
    <location>
        <begin position="425"/>
        <end position="447"/>
    </location>
</feature>
<dbReference type="Pfam" id="PF07810">
    <property type="entry name" value="TMC"/>
    <property type="match status" value="1"/>
</dbReference>
<keyword evidence="10" id="KW-1185">Reference proteome</keyword>
<protein>
    <submittedName>
        <fullName evidence="9">Transmembrane channel-like</fullName>
    </submittedName>
</protein>
<feature type="domain" description="TMC" evidence="8">
    <location>
        <begin position="499"/>
        <end position="606"/>
    </location>
</feature>
<dbReference type="InterPro" id="IPR038900">
    <property type="entry name" value="TMC"/>
</dbReference>
<feature type="transmembrane region" description="Helical" evidence="7">
    <location>
        <begin position="280"/>
        <end position="302"/>
    </location>
</feature>
<evidence type="ECO:0000256" key="7">
    <source>
        <dbReference type="SAM" id="Phobius"/>
    </source>
</evidence>
<evidence type="ECO:0000256" key="1">
    <source>
        <dbReference type="ARBA" id="ARBA00004141"/>
    </source>
</evidence>
<feature type="transmembrane region" description="Helical" evidence="7">
    <location>
        <begin position="558"/>
        <end position="588"/>
    </location>
</feature>
<feature type="transmembrane region" description="Helical" evidence="7">
    <location>
        <begin position="508"/>
        <end position="526"/>
    </location>
</feature>
<evidence type="ECO:0000313" key="9">
    <source>
        <dbReference type="EMBL" id="KAJ7376762.1"/>
    </source>
</evidence>
<dbReference type="EMBL" id="MU826391">
    <property type="protein sequence ID" value="KAJ7376762.1"/>
    <property type="molecule type" value="Genomic_DNA"/>
</dbReference>
<gene>
    <name evidence="9" type="primary">TMC7_4</name>
    <name evidence="9" type="ORF">OS493_032823</name>
</gene>
<evidence type="ECO:0000256" key="5">
    <source>
        <dbReference type="ARBA" id="ARBA00023136"/>
    </source>
</evidence>
<keyword evidence="4 7" id="KW-1133">Transmembrane helix</keyword>
<name>A0A9W9Z844_9CNID</name>
<proteinExistence type="inferred from homology"/>
<evidence type="ECO:0000256" key="6">
    <source>
        <dbReference type="SAM" id="MobiDB-lite"/>
    </source>
</evidence>
<keyword evidence="5 7" id="KW-0472">Membrane</keyword>
<evidence type="ECO:0000256" key="4">
    <source>
        <dbReference type="ARBA" id="ARBA00022989"/>
    </source>
</evidence>
<dbReference type="PANTHER" id="PTHR23302:SF24">
    <property type="entry name" value="TMC DOMAIN-CONTAINING PROTEIN"/>
    <property type="match status" value="1"/>
</dbReference>
<comment type="subcellular location">
    <subcellularLocation>
        <location evidence="1">Membrane</location>
        <topology evidence="1">Multi-pass membrane protein</topology>
    </subcellularLocation>
</comment>
<feature type="transmembrane region" description="Helical" evidence="7">
    <location>
        <begin position="459"/>
        <end position="478"/>
    </location>
</feature>
<evidence type="ECO:0000259" key="8">
    <source>
        <dbReference type="Pfam" id="PF07810"/>
    </source>
</evidence>
<dbReference type="PANTHER" id="PTHR23302">
    <property type="entry name" value="TRANSMEMBRANE CHANNEL-RELATED"/>
    <property type="match status" value="1"/>
</dbReference>
<dbReference type="InterPro" id="IPR012496">
    <property type="entry name" value="TMC_dom"/>
</dbReference>
<evidence type="ECO:0000256" key="3">
    <source>
        <dbReference type="ARBA" id="ARBA00022692"/>
    </source>
</evidence>
<organism evidence="9 10">
    <name type="scientific">Desmophyllum pertusum</name>
    <dbReference type="NCBI Taxonomy" id="174260"/>
    <lineage>
        <taxon>Eukaryota</taxon>
        <taxon>Metazoa</taxon>
        <taxon>Cnidaria</taxon>
        <taxon>Anthozoa</taxon>
        <taxon>Hexacorallia</taxon>
        <taxon>Scleractinia</taxon>
        <taxon>Caryophylliina</taxon>
        <taxon>Caryophylliidae</taxon>
        <taxon>Desmophyllum</taxon>
    </lineage>
</organism>
<feature type="transmembrane region" description="Helical" evidence="7">
    <location>
        <begin position="381"/>
        <end position="404"/>
    </location>
</feature>
<dbReference type="Proteomes" id="UP001163046">
    <property type="component" value="Unassembled WGS sequence"/>
</dbReference>
<dbReference type="GO" id="GO:0005886">
    <property type="term" value="C:plasma membrane"/>
    <property type="evidence" value="ECO:0007669"/>
    <property type="project" value="InterPro"/>
</dbReference>
<feature type="compositionally biased region" description="Basic and acidic residues" evidence="6">
    <location>
        <begin position="734"/>
        <end position="746"/>
    </location>
</feature>
<feature type="region of interest" description="Disordered" evidence="6">
    <location>
        <begin position="734"/>
        <end position="756"/>
    </location>
</feature>
<sequence>MEAVSFEMLPLVNEDTGMEDVSETRMYMQELPSRLARHSTSTVMRQQAIVRRKSVGNTITRSGALRRGGKSDHGEFNVVLGSETSDSGFSLPEDVLETVNFKAVPLPMSQRRRFKDSLRARAPRRLTRWKVFRMRVAMGWSRFRAGIKEWLYSLELWRGHLKDIEGQFGSGVVSYFVFLRWLMFLNLFVFLMEFGFVSLPTLVICAGTRESDTNSHANHTVNMTSCKYDYFAYTASNETDKSVLTMVLDFFTGQGWISNTIMFYSSYPSDVIISQEGVRYLLPLAYLLTGGAYFLFSLLVMIQSASSGLRQGYIESDGVFNSFCNRLFSAWDYCISERSAAVHKNQIIVQDIRFELEEEARLRRVQSRTNKQKTVLYGTRIAINLFIVPALWYVSFVLIFSVIISKKVTEEGRNQFEKMLIRSSLSLAITIPNLILPPLFEFLSVFEDWSPKFELGLNLMRRIFVKLPSIAMLMILLYKDINDRIQDSASPLSAHCEQCWENEIAAQMYMLVWVDFFVVLLITIGLETLRKLLYTHCSCCKAIGMAQFDISRNVIDLAYGQCLILIGTFFSPILPVIGVLKLIVFFYIKKLSLFHNNRLPDKPFQGAKLSSIFTLLLLFTFFMCIGLVGWGVTRVPTSYCGPFKNTECSASKFIIDELSHVVSSWPKLIHEVLRFMRTAAFVLPVMIFVFSLLYYYRSMTHELRRVVGTLKDHLIFEGKYKKDLLSQLVTQREEKTEQQKAEKYSEEDMLLLSLSS</sequence>
<dbReference type="OrthoDB" id="1936208at2759"/>
<feature type="transmembrane region" description="Helical" evidence="7">
    <location>
        <begin position="609"/>
        <end position="632"/>
    </location>
</feature>
<reference evidence="9" key="1">
    <citation type="submission" date="2023-01" db="EMBL/GenBank/DDBJ databases">
        <title>Genome assembly of the deep-sea coral Lophelia pertusa.</title>
        <authorList>
            <person name="Herrera S."/>
            <person name="Cordes E."/>
        </authorList>
    </citation>
    <scope>NUCLEOTIDE SEQUENCE</scope>
    <source>
        <strain evidence="9">USNM1676648</strain>
        <tissue evidence="9">Polyp</tissue>
    </source>
</reference>
<dbReference type="AlphaFoldDB" id="A0A9W9Z844"/>
<comment type="caution">
    <text evidence="9">The sequence shown here is derived from an EMBL/GenBank/DDBJ whole genome shotgun (WGS) entry which is preliminary data.</text>
</comment>
<feature type="transmembrane region" description="Helical" evidence="7">
    <location>
        <begin position="172"/>
        <end position="192"/>
    </location>
</feature>